<evidence type="ECO:0000256" key="6">
    <source>
        <dbReference type="ARBA" id="ARBA00022917"/>
    </source>
</evidence>
<dbReference type="InterPro" id="IPR045864">
    <property type="entry name" value="aa-tRNA-synth_II/BPL/LPL"/>
</dbReference>
<dbReference type="EMBL" id="MN739664">
    <property type="protein sequence ID" value="QHT19262.1"/>
    <property type="molecule type" value="Genomic_DNA"/>
</dbReference>
<dbReference type="InterPro" id="IPR012340">
    <property type="entry name" value="NA-bd_OB-fold"/>
</dbReference>
<dbReference type="InterPro" id="IPR004365">
    <property type="entry name" value="NA-bd_OB_tRNA"/>
</dbReference>
<evidence type="ECO:0000313" key="9">
    <source>
        <dbReference type="EMBL" id="QHT19262.1"/>
    </source>
</evidence>
<evidence type="ECO:0000259" key="8">
    <source>
        <dbReference type="PROSITE" id="PS50862"/>
    </source>
</evidence>
<dbReference type="GO" id="GO:0005524">
    <property type="term" value="F:ATP binding"/>
    <property type="evidence" value="ECO:0007669"/>
    <property type="project" value="UniProtKB-KW"/>
</dbReference>
<sequence>MSLVTYKQKHLEIRAIDATMVEQTILVNGWIRNIRFQSSMLFVELYDGSCSKTLQLISEDPLIQEVLKPLSVGSALSVRGLVSAHPVKAEVELKILSIEYSSTVADPIHYPLNAKKMSLEFLRGHKEVRVKTRTMNAVFRIRAALSHATHLFFDAKGFHHLNPNILTSSDCEGGGEVFTATTLLDKTTESIPILDKITKKIDYSREFFGKPTFLTVSSQLELEALCAGLGKVWTSNKSFRAEKSRTSRHLAEFEHVEWELAWASLDDLMDFSEEYTQYAISYVLDHNRDDLEELNKFSSKGLITRLKSLVSFSYERISYDEALRILTERRDQMNGVFTIPKWGEDLGSECENYLAETVFGKPVFVYNYPACLKSFYMRANADGRTVQGCDLLVPGLGELIGSSVREHDYERLMKVVADRKMDITSLQWYIDLRKNGSTPTAGAGLGFDRLVRVCTGMENIRDVVPFPITY</sequence>
<dbReference type="PANTHER" id="PTHR22594:SF34">
    <property type="entry name" value="ASPARAGINE--TRNA LIGASE, MITOCHONDRIAL-RELATED"/>
    <property type="match status" value="1"/>
</dbReference>
<dbReference type="InterPro" id="IPR004364">
    <property type="entry name" value="Aa-tRNA-synt_II"/>
</dbReference>
<dbReference type="GO" id="GO:0005739">
    <property type="term" value="C:mitochondrion"/>
    <property type="evidence" value="ECO:0007669"/>
    <property type="project" value="TreeGrafter"/>
</dbReference>
<dbReference type="InterPro" id="IPR002312">
    <property type="entry name" value="Asp/Asn-tRNA-synth_IIb"/>
</dbReference>
<keyword evidence="3" id="KW-0436">Ligase</keyword>
<dbReference type="AlphaFoldDB" id="A0A6C0DS02"/>
<dbReference type="NCBIfam" id="TIGR00457">
    <property type="entry name" value="asnS"/>
    <property type="match status" value="1"/>
</dbReference>
<keyword evidence="5" id="KW-0067">ATP-binding</keyword>
<keyword evidence="7" id="KW-0030">Aminoacyl-tRNA synthetase</keyword>
<keyword evidence="6" id="KW-0648">Protein biosynthesis</keyword>
<dbReference type="EC" id="6.1.1.22" evidence="2"/>
<evidence type="ECO:0000256" key="5">
    <source>
        <dbReference type="ARBA" id="ARBA00022840"/>
    </source>
</evidence>
<evidence type="ECO:0000256" key="2">
    <source>
        <dbReference type="ARBA" id="ARBA00012816"/>
    </source>
</evidence>
<evidence type="ECO:0000256" key="7">
    <source>
        <dbReference type="ARBA" id="ARBA00023146"/>
    </source>
</evidence>
<name>A0A6C0DS02_9ZZZZ</name>
<dbReference type="InterPro" id="IPR004522">
    <property type="entry name" value="Asn-tRNA-ligase"/>
</dbReference>
<evidence type="ECO:0000256" key="1">
    <source>
        <dbReference type="ARBA" id="ARBA00008226"/>
    </source>
</evidence>
<dbReference type="Gene3D" id="2.40.50.140">
    <property type="entry name" value="Nucleic acid-binding proteins"/>
    <property type="match status" value="1"/>
</dbReference>
<dbReference type="PRINTS" id="PR01042">
    <property type="entry name" value="TRNASYNTHASP"/>
</dbReference>
<dbReference type="GO" id="GO:0004816">
    <property type="term" value="F:asparagine-tRNA ligase activity"/>
    <property type="evidence" value="ECO:0007669"/>
    <property type="project" value="UniProtKB-EC"/>
</dbReference>
<dbReference type="Pfam" id="PF01336">
    <property type="entry name" value="tRNA_anti-codon"/>
    <property type="match status" value="1"/>
</dbReference>
<evidence type="ECO:0000256" key="4">
    <source>
        <dbReference type="ARBA" id="ARBA00022741"/>
    </source>
</evidence>
<dbReference type="PROSITE" id="PS50862">
    <property type="entry name" value="AA_TRNA_LIGASE_II"/>
    <property type="match status" value="1"/>
</dbReference>
<dbReference type="Pfam" id="PF00152">
    <property type="entry name" value="tRNA-synt_2"/>
    <property type="match status" value="1"/>
</dbReference>
<protein>
    <recommendedName>
        <fullName evidence="2">asparagine--tRNA ligase</fullName>
        <ecNumber evidence="2">6.1.1.22</ecNumber>
    </recommendedName>
</protein>
<feature type="domain" description="Aminoacyl-transfer RNA synthetases class-II family profile" evidence="8">
    <location>
        <begin position="231"/>
        <end position="465"/>
    </location>
</feature>
<dbReference type="GO" id="GO:0006421">
    <property type="term" value="P:asparaginyl-tRNA aminoacylation"/>
    <property type="evidence" value="ECO:0007669"/>
    <property type="project" value="InterPro"/>
</dbReference>
<dbReference type="GO" id="GO:0003676">
    <property type="term" value="F:nucleic acid binding"/>
    <property type="evidence" value="ECO:0007669"/>
    <property type="project" value="InterPro"/>
</dbReference>
<comment type="similarity">
    <text evidence="1">Belongs to the class-II aminoacyl-tRNA synthetase family.</text>
</comment>
<reference evidence="9" key="1">
    <citation type="journal article" date="2020" name="Nature">
        <title>Giant virus diversity and host interactions through global metagenomics.</title>
        <authorList>
            <person name="Schulz F."/>
            <person name="Roux S."/>
            <person name="Paez-Espino D."/>
            <person name="Jungbluth S."/>
            <person name="Walsh D.A."/>
            <person name="Denef V.J."/>
            <person name="McMahon K.D."/>
            <person name="Konstantinidis K.T."/>
            <person name="Eloe-Fadrosh E.A."/>
            <person name="Kyrpides N.C."/>
            <person name="Woyke T."/>
        </authorList>
    </citation>
    <scope>NUCLEOTIDE SEQUENCE</scope>
    <source>
        <strain evidence="9">GVMAG-M-3300023174-57</strain>
    </source>
</reference>
<accession>A0A6C0DS02</accession>
<keyword evidence="4" id="KW-0547">Nucleotide-binding</keyword>
<dbReference type="PANTHER" id="PTHR22594">
    <property type="entry name" value="ASPARTYL/LYSYL-TRNA SYNTHETASE"/>
    <property type="match status" value="1"/>
</dbReference>
<dbReference type="Gene3D" id="3.30.930.10">
    <property type="entry name" value="Bira Bifunctional Protein, Domain 2"/>
    <property type="match status" value="1"/>
</dbReference>
<evidence type="ECO:0000256" key="3">
    <source>
        <dbReference type="ARBA" id="ARBA00022598"/>
    </source>
</evidence>
<dbReference type="NCBIfam" id="NF003037">
    <property type="entry name" value="PRK03932.1"/>
    <property type="match status" value="1"/>
</dbReference>
<dbReference type="SUPFAM" id="SSF50249">
    <property type="entry name" value="Nucleic acid-binding proteins"/>
    <property type="match status" value="1"/>
</dbReference>
<dbReference type="InterPro" id="IPR006195">
    <property type="entry name" value="aa-tRNA-synth_II"/>
</dbReference>
<organism evidence="9">
    <name type="scientific">viral metagenome</name>
    <dbReference type="NCBI Taxonomy" id="1070528"/>
    <lineage>
        <taxon>unclassified sequences</taxon>
        <taxon>metagenomes</taxon>
        <taxon>organismal metagenomes</taxon>
    </lineage>
</organism>
<proteinExistence type="inferred from homology"/>
<dbReference type="SUPFAM" id="SSF55681">
    <property type="entry name" value="Class II aaRS and biotin synthetases"/>
    <property type="match status" value="1"/>
</dbReference>